<dbReference type="PROSITE" id="PS50850">
    <property type="entry name" value="MFS"/>
    <property type="match status" value="1"/>
</dbReference>
<keyword evidence="7" id="KW-1185">Reference proteome</keyword>
<keyword evidence="2 4" id="KW-1133">Transmembrane helix</keyword>
<evidence type="ECO:0000313" key="7">
    <source>
        <dbReference type="Proteomes" id="UP000284605"/>
    </source>
</evidence>
<proteinExistence type="predicted"/>
<feature type="transmembrane region" description="Helical" evidence="4">
    <location>
        <begin position="323"/>
        <end position="342"/>
    </location>
</feature>
<protein>
    <submittedName>
        <fullName evidence="6">MFS transporter</fullName>
    </submittedName>
</protein>
<feature type="transmembrane region" description="Helical" evidence="4">
    <location>
        <begin position="372"/>
        <end position="392"/>
    </location>
</feature>
<feature type="domain" description="Major facilitator superfamily (MFS) profile" evidence="5">
    <location>
        <begin position="1"/>
        <end position="396"/>
    </location>
</feature>
<evidence type="ECO:0000259" key="5">
    <source>
        <dbReference type="PROSITE" id="PS50850"/>
    </source>
</evidence>
<dbReference type="OrthoDB" id="7200137at2"/>
<evidence type="ECO:0000256" key="3">
    <source>
        <dbReference type="ARBA" id="ARBA00023136"/>
    </source>
</evidence>
<dbReference type="EMBL" id="QYUK01000011">
    <property type="protein sequence ID" value="RJF89764.1"/>
    <property type="molecule type" value="Genomic_DNA"/>
</dbReference>
<dbReference type="InterPro" id="IPR011701">
    <property type="entry name" value="MFS"/>
</dbReference>
<dbReference type="RefSeq" id="WP_119781964.1">
    <property type="nucleotide sequence ID" value="NZ_QYUK01000011.1"/>
</dbReference>
<organism evidence="6 7">
    <name type="scientific">Oleomonas cavernae</name>
    <dbReference type="NCBI Taxonomy" id="2320859"/>
    <lineage>
        <taxon>Bacteria</taxon>
        <taxon>Pseudomonadati</taxon>
        <taxon>Pseudomonadota</taxon>
        <taxon>Alphaproteobacteria</taxon>
        <taxon>Acetobacterales</taxon>
        <taxon>Acetobacteraceae</taxon>
        <taxon>Oleomonas</taxon>
    </lineage>
</organism>
<evidence type="ECO:0000256" key="4">
    <source>
        <dbReference type="SAM" id="Phobius"/>
    </source>
</evidence>
<evidence type="ECO:0000256" key="2">
    <source>
        <dbReference type="ARBA" id="ARBA00022989"/>
    </source>
</evidence>
<sequence length="402" mass="41039">MGERGFGGLIAGLGLTMIMGYGALYYAFTVMAPALMAEFGWSSSFTYGCFSLGLLAGGLMAPVAGRQFDRFGVRLPMTIGSAAAALALAAMALVQGPVSYGVALVLLQAASTFVLYDAAFTGISQIAGPRARRVITALTLIAGFASTLFWPLTTYLVDHLGWRETYLVFAAAMFVTCVPTHYLCLAPADRQGRRVAPPVVGEVVAPQAAGSLWRQPAFVLLATSFCLGGFVLAVFPVYVLTILGALGTAPSTAIWVAALIGPAQVGARFIEMVGGKGWGATTVGLLAASALPVALAAVLGSGQGTAFAVVFALFYGAGQGLKSIAYGVVPLALFGAAGYGTLLGRLSSLRLIVSAVAPFAFAALVDGFGMDAALGVALAFAVASLAAYLALLRRLAPRPAAA</sequence>
<dbReference type="AlphaFoldDB" id="A0A418WI92"/>
<name>A0A418WI92_9PROT</name>
<feature type="transmembrane region" description="Helical" evidence="4">
    <location>
        <begin position="165"/>
        <end position="185"/>
    </location>
</feature>
<dbReference type="InterPro" id="IPR036259">
    <property type="entry name" value="MFS_trans_sf"/>
</dbReference>
<dbReference type="PANTHER" id="PTHR11360:SF308">
    <property type="entry name" value="BLL3089 PROTEIN"/>
    <property type="match status" value="1"/>
</dbReference>
<comment type="caution">
    <text evidence="6">The sequence shown here is derived from an EMBL/GenBank/DDBJ whole genome shotgun (WGS) entry which is preliminary data.</text>
</comment>
<dbReference type="GO" id="GO:0022857">
    <property type="term" value="F:transmembrane transporter activity"/>
    <property type="evidence" value="ECO:0007669"/>
    <property type="project" value="InterPro"/>
</dbReference>
<accession>A0A418WI92</accession>
<dbReference type="SUPFAM" id="SSF103473">
    <property type="entry name" value="MFS general substrate transporter"/>
    <property type="match status" value="1"/>
</dbReference>
<dbReference type="PANTHER" id="PTHR11360">
    <property type="entry name" value="MONOCARBOXYLATE TRANSPORTER"/>
    <property type="match status" value="1"/>
</dbReference>
<evidence type="ECO:0000313" key="6">
    <source>
        <dbReference type="EMBL" id="RJF89764.1"/>
    </source>
</evidence>
<feature type="transmembrane region" description="Helical" evidence="4">
    <location>
        <begin position="75"/>
        <end position="94"/>
    </location>
</feature>
<keyword evidence="1 4" id="KW-0812">Transmembrane</keyword>
<feature type="transmembrane region" description="Helical" evidence="4">
    <location>
        <begin position="252"/>
        <end position="270"/>
    </location>
</feature>
<reference evidence="6 7" key="1">
    <citation type="submission" date="2018-09" db="EMBL/GenBank/DDBJ databases">
        <authorList>
            <person name="Zhu H."/>
        </authorList>
    </citation>
    <scope>NUCLEOTIDE SEQUENCE [LARGE SCALE GENOMIC DNA]</scope>
    <source>
        <strain evidence="6 7">K1W22B-8</strain>
    </source>
</reference>
<evidence type="ECO:0000256" key="1">
    <source>
        <dbReference type="ARBA" id="ARBA00022692"/>
    </source>
</evidence>
<dbReference type="InterPro" id="IPR050327">
    <property type="entry name" value="Proton-linked_MCT"/>
</dbReference>
<dbReference type="InterPro" id="IPR020846">
    <property type="entry name" value="MFS_dom"/>
</dbReference>
<dbReference type="Proteomes" id="UP000284605">
    <property type="component" value="Unassembled WGS sequence"/>
</dbReference>
<feature type="transmembrane region" description="Helical" evidence="4">
    <location>
        <begin position="134"/>
        <end position="153"/>
    </location>
</feature>
<gene>
    <name evidence="6" type="ORF">D3874_24645</name>
</gene>
<dbReference type="Gene3D" id="1.20.1250.20">
    <property type="entry name" value="MFS general substrate transporter like domains"/>
    <property type="match status" value="1"/>
</dbReference>
<feature type="transmembrane region" description="Helical" evidence="4">
    <location>
        <begin position="40"/>
        <end position="63"/>
    </location>
</feature>
<feature type="transmembrane region" description="Helical" evidence="4">
    <location>
        <begin position="100"/>
        <end position="122"/>
    </location>
</feature>
<keyword evidence="3 4" id="KW-0472">Membrane</keyword>
<feature type="transmembrane region" description="Helical" evidence="4">
    <location>
        <begin position="7"/>
        <end position="28"/>
    </location>
</feature>
<feature type="transmembrane region" description="Helical" evidence="4">
    <location>
        <begin position="349"/>
        <end position="366"/>
    </location>
</feature>
<feature type="transmembrane region" description="Helical" evidence="4">
    <location>
        <begin position="217"/>
        <end position="246"/>
    </location>
</feature>
<dbReference type="Pfam" id="PF07690">
    <property type="entry name" value="MFS_1"/>
    <property type="match status" value="1"/>
</dbReference>